<sequence>MTDVVTKAALTPARKRLVELMQEINYGRIEGLRVQNGEPVFDPPPTVLRLFLFGKDNGPNESRGNDGFALKKKVAELFEVFDRERSLSIQELMIDNGLPVRMTVADAVRV</sequence>
<comment type="caution">
    <text evidence="1">The sequence shown here is derived from an EMBL/GenBank/DDBJ whole genome shotgun (WGS) entry which is preliminary data.</text>
</comment>
<gene>
    <name evidence="1" type="ORF">OZSIB_0295</name>
</gene>
<protein>
    <submittedName>
        <fullName evidence="1">Uncharacterized protein</fullName>
    </submittedName>
</protein>
<dbReference type="AlphaFoldDB" id="A0A367ZP94"/>
<accession>A0A367ZP94</accession>
<organism evidence="1 2">
    <name type="scientific">Candidatus Ozemobacter sibiricus</name>
    <dbReference type="NCBI Taxonomy" id="2268124"/>
    <lineage>
        <taxon>Bacteria</taxon>
        <taxon>Candidatus Ozemobacteria</taxon>
        <taxon>Candidatus Ozemobacterales</taxon>
        <taxon>Candidatus Ozemobacteraceae</taxon>
        <taxon>Candidatus Ozemobacter</taxon>
    </lineage>
</organism>
<evidence type="ECO:0000313" key="2">
    <source>
        <dbReference type="Proteomes" id="UP000252355"/>
    </source>
</evidence>
<name>A0A367ZP94_9BACT</name>
<evidence type="ECO:0000313" key="1">
    <source>
        <dbReference type="EMBL" id="RCK79181.1"/>
    </source>
</evidence>
<proteinExistence type="predicted"/>
<dbReference type="Proteomes" id="UP000252355">
    <property type="component" value="Unassembled WGS sequence"/>
</dbReference>
<dbReference type="EMBL" id="QOQW01000015">
    <property type="protein sequence ID" value="RCK79181.1"/>
    <property type="molecule type" value="Genomic_DNA"/>
</dbReference>
<reference evidence="1 2" key="1">
    <citation type="submission" date="2018-05" db="EMBL/GenBank/DDBJ databases">
        <title>A metagenomic window into the 2 km-deep terrestrial subsurface aquifer revealed taxonomically and functionally diverse microbial community comprising novel uncultured bacterial lineages.</title>
        <authorList>
            <person name="Kadnikov V.V."/>
            <person name="Mardanov A.V."/>
            <person name="Beletsky A.V."/>
            <person name="Banks D."/>
            <person name="Pimenov N.V."/>
            <person name="Frank Y.A."/>
            <person name="Karnachuk O.V."/>
            <person name="Ravin N.V."/>
        </authorList>
    </citation>
    <scope>NUCLEOTIDE SEQUENCE [LARGE SCALE GENOMIC DNA]</scope>
    <source>
        <strain evidence="1">BY5</strain>
    </source>
</reference>